<dbReference type="Proteomes" id="UP001412239">
    <property type="component" value="Unassembled WGS sequence"/>
</dbReference>
<sequence>MPKTWREERGVFSSAGNIDAFRNRGNPLRYDMIGGIFYGGECFKAARLCLGIAEGSESRAPYGCKIDELSSNYTDSNEFSILGTTTTETRELLPYRQEQEEED</sequence>
<dbReference type="EMBL" id="LN890958">
    <property type="protein sequence ID" value="CUS14476.1"/>
    <property type="molecule type" value="Genomic_DNA"/>
</dbReference>
<accession>A0A292Q3U2</accession>
<reference evidence="1" key="1">
    <citation type="submission" date="2015-10" db="EMBL/GenBank/DDBJ databases">
        <authorList>
            <person name="Regsiter A."/>
            <person name="william w."/>
        </authorList>
    </citation>
    <scope>NUCLEOTIDE SEQUENCE</scope>
    <source>
        <strain evidence="1">Montdore</strain>
    </source>
</reference>
<name>A0A292Q3U2_9PEZI</name>
<dbReference type="AlphaFoldDB" id="A0A292Q3U2"/>
<keyword evidence="2" id="KW-1185">Reference proteome</keyword>
<gene>
    <name evidence="1" type="ORF">GSTUAT00001353001</name>
</gene>
<protein>
    <submittedName>
        <fullName evidence="1">Uncharacterized protein</fullName>
    </submittedName>
</protein>
<evidence type="ECO:0000313" key="2">
    <source>
        <dbReference type="Proteomes" id="UP001412239"/>
    </source>
</evidence>
<organism evidence="1 2">
    <name type="scientific">Tuber aestivum</name>
    <name type="common">summer truffle</name>
    <dbReference type="NCBI Taxonomy" id="59557"/>
    <lineage>
        <taxon>Eukaryota</taxon>
        <taxon>Fungi</taxon>
        <taxon>Dikarya</taxon>
        <taxon>Ascomycota</taxon>
        <taxon>Pezizomycotina</taxon>
        <taxon>Pezizomycetes</taxon>
        <taxon>Pezizales</taxon>
        <taxon>Tuberaceae</taxon>
        <taxon>Tuber</taxon>
    </lineage>
</organism>
<evidence type="ECO:0000313" key="1">
    <source>
        <dbReference type="EMBL" id="CUS14476.1"/>
    </source>
</evidence>
<proteinExistence type="predicted"/>